<sequence>MPSFLFSQYSFALVVFLSVQDLDVRGEKQNRNQYIDGAKYFWVPLLRNFPLNTEGICQVIKNI</sequence>
<evidence type="ECO:0000313" key="2">
    <source>
        <dbReference type="Proteomes" id="UP000680670"/>
    </source>
</evidence>
<gene>
    <name evidence="1" type="ORF">J6TS1_43330</name>
</gene>
<dbReference type="EMBL" id="BORJ01000014">
    <property type="protein sequence ID" value="GIN98463.1"/>
    <property type="molecule type" value="Genomic_DNA"/>
</dbReference>
<proteinExistence type="predicted"/>
<protein>
    <submittedName>
        <fullName evidence="1">Uncharacterized protein</fullName>
    </submittedName>
</protein>
<name>A0ABQ4L2F3_SIMTE</name>
<comment type="caution">
    <text evidence="1">The sequence shown here is derived from an EMBL/GenBank/DDBJ whole genome shotgun (WGS) entry which is preliminary data.</text>
</comment>
<accession>A0ABQ4L2F3</accession>
<evidence type="ECO:0000313" key="1">
    <source>
        <dbReference type="EMBL" id="GIN98463.1"/>
    </source>
</evidence>
<reference evidence="1 2" key="1">
    <citation type="submission" date="2021-03" db="EMBL/GenBank/DDBJ databases">
        <title>Antimicrobial resistance genes in bacteria isolated from Japanese honey, and their potential for conferring macrolide and lincosamide resistance in the American foulbrood pathogen Paenibacillus larvae.</title>
        <authorList>
            <person name="Okamoto M."/>
            <person name="Kumagai M."/>
            <person name="Kanamori H."/>
            <person name="Takamatsu D."/>
        </authorList>
    </citation>
    <scope>NUCLEOTIDE SEQUENCE [LARGE SCALE GENOMIC DNA]</scope>
    <source>
        <strain evidence="1 2">J6TS1</strain>
    </source>
</reference>
<keyword evidence="2" id="KW-1185">Reference proteome</keyword>
<dbReference type="Proteomes" id="UP000680670">
    <property type="component" value="Unassembled WGS sequence"/>
</dbReference>
<organism evidence="1 2">
    <name type="scientific">Siminovitchia terrae</name>
    <name type="common">Bacillus terrae</name>
    <dbReference type="NCBI Taxonomy" id="1914933"/>
    <lineage>
        <taxon>Bacteria</taxon>
        <taxon>Bacillati</taxon>
        <taxon>Bacillota</taxon>
        <taxon>Bacilli</taxon>
        <taxon>Bacillales</taxon>
        <taxon>Bacillaceae</taxon>
        <taxon>Siminovitchia</taxon>
    </lineage>
</organism>